<accession>A0A2U2EFM6</accession>
<comment type="caution">
    <text evidence="1">The sequence shown here is derived from an EMBL/GenBank/DDBJ whole genome shotgun (WGS) entry which is preliminary data.</text>
</comment>
<name>A0A2U2EFM6_9FIRM</name>
<dbReference type="Proteomes" id="UP000245905">
    <property type="component" value="Unassembled WGS sequence"/>
</dbReference>
<organism evidence="1 2">
    <name type="scientific">Agathobacter rectalis</name>
    <dbReference type="NCBI Taxonomy" id="39491"/>
    <lineage>
        <taxon>Bacteria</taxon>
        <taxon>Bacillati</taxon>
        <taxon>Bacillota</taxon>
        <taxon>Clostridia</taxon>
        <taxon>Lachnospirales</taxon>
        <taxon>Lachnospiraceae</taxon>
        <taxon>Agathobacter</taxon>
    </lineage>
</organism>
<dbReference type="EMBL" id="JRFS01000022">
    <property type="protein sequence ID" value="PWE83311.1"/>
    <property type="molecule type" value="Genomic_DNA"/>
</dbReference>
<gene>
    <name evidence="1" type="ORF">LD38_10740</name>
</gene>
<evidence type="ECO:0000313" key="2">
    <source>
        <dbReference type="Proteomes" id="UP000245905"/>
    </source>
</evidence>
<dbReference type="RefSeq" id="WP_109258240.1">
    <property type="nucleotide sequence ID" value="NZ_JRFS01000022.1"/>
</dbReference>
<dbReference type="AlphaFoldDB" id="A0A2U2EFM6"/>
<proteinExistence type="predicted"/>
<protein>
    <submittedName>
        <fullName evidence="1">Uncharacterized protein</fullName>
    </submittedName>
</protein>
<sequence length="532" mass="62819">MYGSKEIKIALRKYIASTGNKTIDEQSVVDILDGGADRDFDKASQIVKEIRHQFRVGQSIPEWLRMLTFRLIYDYLSIEYEKKMEYDSKEENRKKRKFYKMPTQISLLEALGLNKKVFDRTSSWNMYSPEMKLRQSKYKALSIPFTYAETETKPIYVAMLHHIISESRIITDTFVDVFGKMGYVPAFCAEGYAKKVMFTPNADLFKKYYKGITDNPIKTYDLIQRYGDIAKEILGSLDGLRGRAKLEEFERRFYDYKAVRVLCSIKEPETKKNDDCNKKMSETKADDFCEYAALKFCDMCFNMPYWKQGSIIDGEYVQRFDSQKAINKVFEITLDDFLAYANALKKVDCRNADDFEVVQHFLYNYDNLDDIDISEQEFEKIFKKLNLDKKSLLYVDIPKYKEYDRYDLDNYSDGETALKIEENIMSFLFRYEGDWIMTLKEYSLGDKKAHNHYNDIIRILRTFHRKLYIYKCSIEDPNISTSISFATTINFDMLLAEEFEDKYHIKVYNADKGDNNAQKKDKTKYKLSKQSI</sequence>
<reference evidence="1 2" key="1">
    <citation type="submission" date="2014-09" db="EMBL/GenBank/DDBJ databases">
        <title>Butyrate-producing bacteria isolated from human gut.</title>
        <authorList>
            <person name="Zhang Q."/>
            <person name="Zhao L."/>
        </authorList>
    </citation>
    <scope>NUCLEOTIDE SEQUENCE [LARGE SCALE GENOMIC DNA]</scope>
    <source>
        <strain evidence="1 2">R22</strain>
    </source>
</reference>
<evidence type="ECO:0000313" key="1">
    <source>
        <dbReference type="EMBL" id="PWE83311.1"/>
    </source>
</evidence>